<dbReference type="OrthoDB" id="4733078at2"/>
<organism evidence="1 2">
    <name type="scientific">Mycolicibacterium elephantis</name>
    <dbReference type="NCBI Taxonomy" id="81858"/>
    <lineage>
        <taxon>Bacteria</taxon>
        <taxon>Bacillati</taxon>
        <taxon>Actinomycetota</taxon>
        <taxon>Actinomycetes</taxon>
        <taxon>Mycobacteriales</taxon>
        <taxon>Mycobacteriaceae</taxon>
        <taxon>Mycolicibacterium</taxon>
    </lineage>
</organism>
<dbReference type="EMBL" id="MVHP01000029">
    <property type="protein sequence ID" value="ORA61969.1"/>
    <property type="molecule type" value="Genomic_DNA"/>
</dbReference>
<gene>
    <name evidence="1" type="ORF">BST23_20505</name>
</gene>
<protein>
    <submittedName>
        <fullName evidence="1">Uncharacterized protein</fullName>
    </submittedName>
</protein>
<sequence length="83" mass="9180">MIRSRLVHHSAGRNPIAWAFLRSEFTEAAYRSWPIDRRLDAFLVHRGLTAIADDGGVCDALLERVLSNLGPALRQGLISSGHT</sequence>
<reference evidence="1 2" key="1">
    <citation type="submission" date="2017-02" db="EMBL/GenBank/DDBJ databases">
        <title>The new phylogeny of genus Mycobacterium.</title>
        <authorList>
            <person name="Tortoli E."/>
            <person name="Trovato A."/>
            <person name="Cirillo D.M."/>
        </authorList>
    </citation>
    <scope>NUCLEOTIDE SEQUENCE [LARGE SCALE GENOMIC DNA]</scope>
    <source>
        <strain evidence="1 2">FI-09383</strain>
    </source>
</reference>
<dbReference type="AlphaFoldDB" id="A0A1X0CPQ6"/>
<proteinExistence type="predicted"/>
<name>A0A1X0CPQ6_9MYCO</name>
<dbReference type="Proteomes" id="UP000192772">
    <property type="component" value="Unassembled WGS sequence"/>
</dbReference>
<comment type="caution">
    <text evidence="1">The sequence shown here is derived from an EMBL/GenBank/DDBJ whole genome shotgun (WGS) entry which is preliminary data.</text>
</comment>
<accession>A0A1X0CPQ6</accession>
<evidence type="ECO:0000313" key="1">
    <source>
        <dbReference type="EMBL" id="ORA61969.1"/>
    </source>
</evidence>
<evidence type="ECO:0000313" key="2">
    <source>
        <dbReference type="Proteomes" id="UP000192772"/>
    </source>
</evidence>